<name>A0A936NDI2_9ACTN</name>
<proteinExistence type="predicted"/>
<reference evidence="1 2" key="1">
    <citation type="submission" date="2020-10" db="EMBL/GenBank/DDBJ databases">
        <title>Connecting structure to function with the recovery of over 1000 high-quality activated sludge metagenome-assembled genomes encoding full-length rRNA genes using long-read sequencing.</title>
        <authorList>
            <person name="Singleton C.M."/>
            <person name="Petriglieri F."/>
            <person name="Kristensen J.M."/>
            <person name="Kirkegaard R.H."/>
            <person name="Michaelsen T.Y."/>
            <person name="Andersen M.H."/>
            <person name="Karst S.M."/>
            <person name="Dueholm M.S."/>
            <person name="Nielsen P.H."/>
            <person name="Albertsen M."/>
        </authorList>
    </citation>
    <scope>NUCLEOTIDE SEQUENCE [LARGE SCALE GENOMIC DNA]</scope>
    <source>
        <strain evidence="1">Lyne_18-Q3-R50-59_MAXAC.006</strain>
    </source>
</reference>
<dbReference type="Proteomes" id="UP000727993">
    <property type="component" value="Unassembled WGS sequence"/>
</dbReference>
<comment type="caution">
    <text evidence="1">The sequence shown here is derived from an EMBL/GenBank/DDBJ whole genome shotgun (WGS) entry which is preliminary data.</text>
</comment>
<dbReference type="AlphaFoldDB" id="A0A936NDI2"/>
<sequence length="234" mass="24723">MTIAKGQPWGRQGPLEAAGPVAATDAELARVVAAAVLAGDVPEPTGLIGGDLFSTLGGKPSGRRPTDEDAWRYPLDALVVRSTTDGVSSEPAVAVAHVVAFRAPEAGRPSDRLVGALRGRRHSPKLRRAPWFVDETLIIANAAFVGDWNIAPRGHPNDGRLEVTQGRLGARDRRQLPGRLAAGTHLPHPGLTTSRPKALDAGMGPWRLYVDGVDTGMVDDFGVELIPDAFTAVM</sequence>
<gene>
    <name evidence="1" type="ORF">IPN02_16000</name>
</gene>
<accession>A0A936NDI2</accession>
<protein>
    <submittedName>
        <fullName evidence="1">Uncharacterized protein</fullName>
    </submittedName>
</protein>
<dbReference type="EMBL" id="JADJZA010000008">
    <property type="protein sequence ID" value="MBK9298308.1"/>
    <property type="molecule type" value="Genomic_DNA"/>
</dbReference>
<organism evidence="1 2">
    <name type="scientific">Candidatus Neomicrothrix subdominans</name>
    <dbReference type="NCBI Taxonomy" id="2954438"/>
    <lineage>
        <taxon>Bacteria</taxon>
        <taxon>Bacillati</taxon>
        <taxon>Actinomycetota</taxon>
        <taxon>Acidimicrobiia</taxon>
        <taxon>Acidimicrobiales</taxon>
        <taxon>Microthrixaceae</taxon>
        <taxon>Candidatus Neomicrothrix</taxon>
    </lineage>
</organism>
<evidence type="ECO:0000313" key="1">
    <source>
        <dbReference type="EMBL" id="MBK9298308.1"/>
    </source>
</evidence>
<evidence type="ECO:0000313" key="2">
    <source>
        <dbReference type="Proteomes" id="UP000727993"/>
    </source>
</evidence>